<dbReference type="RefSeq" id="WP_343858809.1">
    <property type="nucleotide sequence ID" value="NZ_BAAAFD010000004.1"/>
</dbReference>
<protein>
    <submittedName>
        <fullName evidence="1">Uncharacterized protein</fullName>
    </submittedName>
</protein>
<sequence length="72" mass="8591">MTNDLLMLQQTIVSEAMRQNHQEQLHRQSFEQAQSDESFNQLLSRLDNLRQLARNKGTRRKLREKVQTSFAF</sequence>
<name>A0ABN1LHU1_9ALTE</name>
<dbReference type="EMBL" id="BAAAFD010000004">
    <property type="protein sequence ID" value="GAA0856226.1"/>
    <property type="molecule type" value="Genomic_DNA"/>
</dbReference>
<evidence type="ECO:0000313" key="2">
    <source>
        <dbReference type="Proteomes" id="UP001500359"/>
    </source>
</evidence>
<reference evidence="1 2" key="1">
    <citation type="journal article" date="2019" name="Int. J. Syst. Evol. Microbiol.">
        <title>The Global Catalogue of Microorganisms (GCM) 10K type strain sequencing project: providing services to taxonomists for standard genome sequencing and annotation.</title>
        <authorList>
            <consortium name="The Broad Institute Genomics Platform"/>
            <consortium name="The Broad Institute Genome Sequencing Center for Infectious Disease"/>
            <person name="Wu L."/>
            <person name="Ma J."/>
        </authorList>
    </citation>
    <scope>NUCLEOTIDE SEQUENCE [LARGE SCALE GENOMIC DNA]</scope>
    <source>
        <strain evidence="1 2">JCM 15896</strain>
    </source>
</reference>
<gene>
    <name evidence="1" type="ORF">GCM10009114_17340</name>
</gene>
<dbReference type="Proteomes" id="UP001500359">
    <property type="component" value="Unassembled WGS sequence"/>
</dbReference>
<evidence type="ECO:0000313" key="1">
    <source>
        <dbReference type="EMBL" id="GAA0856226.1"/>
    </source>
</evidence>
<proteinExistence type="predicted"/>
<keyword evidence="2" id="KW-1185">Reference proteome</keyword>
<organism evidence="1 2">
    <name type="scientific">Aliiglaciecola litoralis</name>
    <dbReference type="NCBI Taxonomy" id="582857"/>
    <lineage>
        <taxon>Bacteria</taxon>
        <taxon>Pseudomonadati</taxon>
        <taxon>Pseudomonadota</taxon>
        <taxon>Gammaproteobacteria</taxon>
        <taxon>Alteromonadales</taxon>
        <taxon>Alteromonadaceae</taxon>
        <taxon>Aliiglaciecola</taxon>
    </lineage>
</organism>
<accession>A0ABN1LHU1</accession>
<comment type="caution">
    <text evidence="1">The sequence shown here is derived from an EMBL/GenBank/DDBJ whole genome shotgun (WGS) entry which is preliminary data.</text>
</comment>